<organism evidence="1 2">
    <name type="scientific">Actinomyces graevenitzii</name>
    <dbReference type="NCBI Taxonomy" id="55565"/>
    <lineage>
        <taxon>Bacteria</taxon>
        <taxon>Bacillati</taxon>
        <taxon>Actinomycetota</taxon>
        <taxon>Actinomycetes</taxon>
        <taxon>Actinomycetales</taxon>
        <taxon>Actinomycetaceae</taxon>
        <taxon>Actinomyces</taxon>
    </lineage>
</organism>
<dbReference type="Proteomes" id="UP000830236">
    <property type="component" value="Chromosome"/>
</dbReference>
<dbReference type="KEGG" id="agh:M3I41_03980"/>
<dbReference type="EMBL" id="CP097095">
    <property type="protein sequence ID" value="UQF80430.1"/>
    <property type="molecule type" value="Genomic_DNA"/>
</dbReference>
<name>A0A9E7DDE2_9ACTO</name>
<dbReference type="InterPro" id="IPR043128">
    <property type="entry name" value="Rev_trsase/Diguanyl_cyclase"/>
</dbReference>
<proteinExistence type="predicted"/>
<evidence type="ECO:0000313" key="1">
    <source>
        <dbReference type="EMBL" id="UQF80430.1"/>
    </source>
</evidence>
<reference evidence="1" key="1">
    <citation type="submission" date="2022-05" db="EMBL/GenBank/DDBJ databases">
        <title>Using nanopore sequencing to obtain complete genomes from saliva samples.</title>
        <authorList>
            <person name="Baker J.L."/>
        </authorList>
    </citation>
    <scope>NUCLEOTIDE SEQUENCE</scope>
    <source>
        <strain evidence="1">JCVI-JB-Ag32</strain>
    </source>
</reference>
<sequence length="685" mass="75598">MASYLVMLQTNSNQPFIFSSPRLREQIGASFEITLLSRWVKEEAEKLLKQKPLPTSFWVSDSSGKVIVRFTDDEGGPKNLAKQLIREVTLRALTDAPGLDVTGVFIEATSNTVDADDLQELDRVFLEYSLNRRPAAARFPQFPFLERGSDSALPASTSLGTLEFSQESLQAYNFDESSPLSLPSRVKRAFASRSRKQQVDDVKERLAKQGKELKQEPQLYPTKLAAAFQDGEEFENAKNMLSSVGVVHIDGNGVGAIMRDLGCAHRAVQKFGVSTTSDEETTEESKGLQSFIMEVNCRLDNVVKDAIALSWYDVQELTPDTVVPIVPVLVGGDDVTVYTDGRYAIPFAEAYIHHYERLTKDDDLLSVLAIVAGGKKADAPERDHFEIDDYIIQNPGPLTASAGVAIVGRNFPFHIAYDLAEELVSRGKKLGKKPGTVPCSTINFHVLRDATVLDPDDTLDEYKGRSQRPFLIGHYAPDRIGDATTTSSEKVPTAKPQPLSSWARILQAVAAFDGKKPDDPTQTTGDPFPRARANRIVKLLADYVKVPKDDKARSECLGYVLKDNEQAFATQEQIDNDKQKSDNEKTTKRCKHPICTIRLEWTDAQENARGTKALVKALGPLPSKTRLDDPDEHTEDCIEQVRWLLDLIDLSGNLPDGYLASRISGDADIFGSTEAADDSTEGGAK</sequence>
<gene>
    <name evidence="1" type="ORF">M3I41_03980</name>
</gene>
<accession>A0A9E7DDE2</accession>
<protein>
    <submittedName>
        <fullName evidence="1">Uncharacterized protein</fullName>
    </submittedName>
</protein>
<dbReference type="Gene3D" id="3.30.70.270">
    <property type="match status" value="1"/>
</dbReference>
<evidence type="ECO:0000313" key="2">
    <source>
        <dbReference type="Proteomes" id="UP000830236"/>
    </source>
</evidence>
<dbReference type="AlphaFoldDB" id="A0A9E7DDE2"/>